<evidence type="ECO:0000313" key="1">
    <source>
        <dbReference type="EMBL" id="CAB4166228.1"/>
    </source>
</evidence>
<sequence>MSGSTGGYGANDSELKLRSGAGMSEANHKLQSSAGMTKTPKQRKDFSDIGFTAIADPIGDDGVYAVRFEIYTIVGTDCDGKVYWQKCGVPTRPKPVESIDDAELYLHGDVKWDGCSNWYFDEQDRVMLHFCGLKDIQSVGQVMERCWHWAGEFMTNWEGD</sequence>
<protein>
    <submittedName>
        <fullName evidence="1">Uncharacterized protein</fullName>
    </submittedName>
</protein>
<proteinExistence type="predicted"/>
<gene>
    <name evidence="1" type="ORF">UFOVP851_16</name>
</gene>
<accession>A0A6J5PAJ8</accession>
<name>A0A6J5PAJ8_9CAUD</name>
<reference evidence="1" key="1">
    <citation type="submission" date="2020-04" db="EMBL/GenBank/DDBJ databases">
        <authorList>
            <person name="Chiriac C."/>
            <person name="Salcher M."/>
            <person name="Ghai R."/>
            <person name="Kavagutti S V."/>
        </authorList>
    </citation>
    <scope>NUCLEOTIDE SEQUENCE</scope>
</reference>
<organism evidence="1">
    <name type="scientific">uncultured Caudovirales phage</name>
    <dbReference type="NCBI Taxonomy" id="2100421"/>
    <lineage>
        <taxon>Viruses</taxon>
        <taxon>Duplodnaviria</taxon>
        <taxon>Heunggongvirae</taxon>
        <taxon>Uroviricota</taxon>
        <taxon>Caudoviricetes</taxon>
        <taxon>Peduoviridae</taxon>
        <taxon>Maltschvirus</taxon>
        <taxon>Maltschvirus maltsch</taxon>
    </lineage>
</organism>
<dbReference type="EMBL" id="LR796790">
    <property type="protein sequence ID" value="CAB4166228.1"/>
    <property type="molecule type" value="Genomic_DNA"/>
</dbReference>